<dbReference type="STRING" id="188477.A0A3S1BNU4"/>
<keyword evidence="2" id="KW-0862">Zinc</keyword>
<dbReference type="SUPFAM" id="SSF57850">
    <property type="entry name" value="RING/U-box"/>
    <property type="match status" value="1"/>
</dbReference>
<dbReference type="PROSITE" id="PS50089">
    <property type="entry name" value="ZF_RING_2"/>
    <property type="match status" value="1"/>
</dbReference>
<organism evidence="6 7">
    <name type="scientific">Elysia chlorotica</name>
    <name type="common">Eastern emerald elysia</name>
    <name type="synonym">Sea slug</name>
    <dbReference type="NCBI Taxonomy" id="188477"/>
    <lineage>
        <taxon>Eukaryota</taxon>
        <taxon>Metazoa</taxon>
        <taxon>Spiralia</taxon>
        <taxon>Lophotrochozoa</taxon>
        <taxon>Mollusca</taxon>
        <taxon>Gastropoda</taxon>
        <taxon>Heterobranchia</taxon>
        <taxon>Euthyneura</taxon>
        <taxon>Panpulmonata</taxon>
        <taxon>Sacoglossa</taxon>
        <taxon>Placobranchoidea</taxon>
        <taxon>Plakobranchidae</taxon>
        <taxon>Elysia</taxon>
    </lineage>
</organism>
<dbReference type="AlphaFoldDB" id="A0A3S1BNU4"/>
<evidence type="ECO:0000256" key="1">
    <source>
        <dbReference type="ARBA" id="ARBA00022771"/>
    </source>
</evidence>
<feature type="compositionally biased region" description="Polar residues" evidence="4">
    <location>
        <begin position="244"/>
        <end position="299"/>
    </location>
</feature>
<dbReference type="InterPro" id="IPR001841">
    <property type="entry name" value="Znf_RING"/>
</dbReference>
<evidence type="ECO:0000256" key="2">
    <source>
        <dbReference type="ARBA" id="ARBA00022833"/>
    </source>
</evidence>
<dbReference type="GO" id="GO:0000209">
    <property type="term" value="P:protein polyubiquitination"/>
    <property type="evidence" value="ECO:0007669"/>
    <property type="project" value="TreeGrafter"/>
</dbReference>
<sequence>MSSAEEGLMALLEAMLTLAARESRRPKPPAVKPGGHPEEHFTDLTEEEKEEFTCSICYQILKECMQCVNNHKFCHSCLLVWSTTGQYANRIRCPVCRTHGYYFRNGELDDRIGEKKVKCLMESCSWSGLLKHLSSHRHTTYGASAGAGDSDSYSSCMPRLAQASPRTIPLGSSRFFGTGLTTQSHAENSNFPPPRSSNFVVRASPSSLSSSTSQESVIELPARPTRTLTLNNSRPPPVRRAGNIRNSMGPNRITFNHTRPGTDTNNNVEEGTGSALSNTSSSTNVIGEASENISPSPFSSLPHAPRPPSAPRTTMNSVNSVRRLPRIVNPPAVRAAGPSHPIRRYQPPEEISLSMNLPSPRGRPAAGVNDSVVRGNLGEIRERLQESRNRLDNLMTSFSGELERSRVQVSDLASQRERQRQDQLEEVRELGQRLGQVAAELRRLLEHRRDAAAILSDDSSDDDIDEY</sequence>
<keyword evidence="7" id="KW-1185">Reference proteome</keyword>
<name>A0A3S1BNU4_ELYCH</name>
<evidence type="ECO:0000256" key="4">
    <source>
        <dbReference type="SAM" id="MobiDB-lite"/>
    </source>
</evidence>
<keyword evidence="1 3" id="KW-0863">Zinc-finger</keyword>
<dbReference type="OrthoDB" id="6105938at2759"/>
<dbReference type="InterPro" id="IPR013083">
    <property type="entry name" value="Znf_RING/FYVE/PHD"/>
</dbReference>
<dbReference type="PANTHER" id="PTHR46016:SF1">
    <property type="entry name" value="RING-TYPE DOMAIN-CONTAINING PROTEIN"/>
    <property type="match status" value="1"/>
</dbReference>
<evidence type="ECO:0000256" key="3">
    <source>
        <dbReference type="PROSITE-ProRule" id="PRU00175"/>
    </source>
</evidence>
<dbReference type="GO" id="GO:0061630">
    <property type="term" value="F:ubiquitin protein ligase activity"/>
    <property type="evidence" value="ECO:0007669"/>
    <property type="project" value="TreeGrafter"/>
</dbReference>
<feature type="domain" description="RING-type" evidence="5">
    <location>
        <begin position="54"/>
        <end position="97"/>
    </location>
</feature>
<evidence type="ECO:0000313" key="7">
    <source>
        <dbReference type="Proteomes" id="UP000271974"/>
    </source>
</evidence>
<evidence type="ECO:0000259" key="5">
    <source>
        <dbReference type="PROSITE" id="PS50089"/>
    </source>
</evidence>
<protein>
    <recommendedName>
        <fullName evidence="5">RING-type domain-containing protein</fullName>
    </recommendedName>
</protein>
<dbReference type="EMBL" id="RQTK01000095">
    <property type="protein sequence ID" value="RUS87961.1"/>
    <property type="molecule type" value="Genomic_DNA"/>
</dbReference>
<dbReference type="GO" id="GO:0008270">
    <property type="term" value="F:zinc ion binding"/>
    <property type="evidence" value="ECO:0007669"/>
    <property type="project" value="UniProtKB-KW"/>
</dbReference>
<reference evidence="6 7" key="1">
    <citation type="submission" date="2019-01" db="EMBL/GenBank/DDBJ databases">
        <title>A draft genome assembly of the solar-powered sea slug Elysia chlorotica.</title>
        <authorList>
            <person name="Cai H."/>
            <person name="Li Q."/>
            <person name="Fang X."/>
            <person name="Li J."/>
            <person name="Curtis N.E."/>
            <person name="Altenburger A."/>
            <person name="Shibata T."/>
            <person name="Feng M."/>
            <person name="Maeda T."/>
            <person name="Schwartz J.A."/>
            <person name="Shigenobu S."/>
            <person name="Lundholm N."/>
            <person name="Nishiyama T."/>
            <person name="Yang H."/>
            <person name="Hasebe M."/>
            <person name="Li S."/>
            <person name="Pierce S.K."/>
            <person name="Wang J."/>
        </authorList>
    </citation>
    <scope>NUCLEOTIDE SEQUENCE [LARGE SCALE GENOMIC DNA]</scope>
    <source>
        <strain evidence="6">EC2010</strain>
        <tissue evidence="6">Whole organism of an adult</tissue>
    </source>
</reference>
<dbReference type="GO" id="GO:0006511">
    <property type="term" value="P:ubiquitin-dependent protein catabolic process"/>
    <property type="evidence" value="ECO:0007669"/>
    <property type="project" value="TreeGrafter"/>
</dbReference>
<comment type="caution">
    <text evidence="6">The sequence shown here is derived from an EMBL/GenBank/DDBJ whole genome shotgun (WGS) entry which is preliminary data.</text>
</comment>
<feature type="region of interest" description="Disordered" evidence="4">
    <location>
        <begin position="183"/>
        <end position="324"/>
    </location>
</feature>
<dbReference type="InterPro" id="IPR051438">
    <property type="entry name" value="RNF_E3_ubiq-protein_ligase"/>
</dbReference>
<feature type="compositionally biased region" description="Polar residues" evidence="4">
    <location>
        <begin position="311"/>
        <end position="320"/>
    </location>
</feature>
<feature type="compositionally biased region" description="Low complexity" evidence="4">
    <location>
        <begin position="204"/>
        <end position="216"/>
    </location>
</feature>
<accession>A0A3S1BNU4</accession>
<keyword evidence="1 3" id="KW-0479">Metal-binding</keyword>
<dbReference type="Proteomes" id="UP000271974">
    <property type="component" value="Unassembled WGS sequence"/>
</dbReference>
<evidence type="ECO:0000313" key="6">
    <source>
        <dbReference type="EMBL" id="RUS87961.1"/>
    </source>
</evidence>
<gene>
    <name evidence="6" type="ORF">EGW08_004239</name>
</gene>
<proteinExistence type="predicted"/>
<dbReference type="Gene3D" id="3.30.40.10">
    <property type="entry name" value="Zinc/RING finger domain, C3HC4 (zinc finger)"/>
    <property type="match status" value="1"/>
</dbReference>
<dbReference type="PANTHER" id="PTHR46016">
    <property type="entry name" value="ZINC FINGER, RING/FYVE/PHD-TYPE"/>
    <property type="match status" value="1"/>
</dbReference>